<keyword evidence="7 14" id="KW-0418">Kinase</keyword>
<evidence type="ECO:0000256" key="3">
    <source>
        <dbReference type="ARBA" id="ARBA00009225"/>
    </source>
</evidence>
<dbReference type="Gramene" id="PSS15564">
    <property type="protein sequence ID" value="PSS15564"/>
    <property type="gene ID" value="CEY00_Acc13056"/>
</dbReference>
<evidence type="ECO:0000256" key="9">
    <source>
        <dbReference type="ARBA" id="ARBA00023152"/>
    </source>
</evidence>
<reference evidence="14 15" key="1">
    <citation type="submission" date="2017-07" db="EMBL/GenBank/DDBJ databases">
        <title>An improved, manually edited Actinidia chinensis var. chinensis (kiwifruit) genome highlights the challenges associated with draft genomes and gene prediction in plants.</title>
        <authorList>
            <person name="Pilkington S."/>
            <person name="Crowhurst R."/>
            <person name="Hilario E."/>
            <person name="Nardozza S."/>
            <person name="Fraser L."/>
            <person name="Peng Y."/>
            <person name="Gunaseelan K."/>
            <person name="Simpson R."/>
            <person name="Tahir J."/>
            <person name="Deroles S."/>
            <person name="Templeton K."/>
            <person name="Luo Z."/>
            <person name="Davy M."/>
            <person name="Cheng C."/>
            <person name="Mcneilage M."/>
            <person name="Scaglione D."/>
            <person name="Liu Y."/>
            <person name="Zhang Q."/>
            <person name="Datson P."/>
            <person name="De Silva N."/>
            <person name="Gardiner S."/>
            <person name="Bassett H."/>
            <person name="Chagne D."/>
            <person name="Mccallum J."/>
            <person name="Dzierzon H."/>
            <person name="Deng C."/>
            <person name="Wang Y.-Y."/>
            <person name="Barron N."/>
            <person name="Manako K."/>
            <person name="Bowen J."/>
            <person name="Foster T."/>
            <person name="Erridge Z."/>
            <person name="Tiffin H."/>
            <person name="Waite C."/>
            <person name="Davies K."/>
            <person name="Grierson E."/>
            <person name="Laing W."/>
            <person name="Kirk R."/>
            <person name="Chen X."/>
            <person name="Wood M."/>
            <person name="Montefiori M."/>
            <person name="Brummell D."/>
            <person name="Schwinn K."/>
            <person name="Catanach A."/>
            <person name="Fullerton C."/>
            <person name="Li D."/>
            <person name="Meiyalaghan S."/>
            <person name="Nieuwenhuizen N."/>
            <person name="Read N."/>
            <person name="Prakash R."/>
            <person name="Hunter D."/>
            <person name="Zhang H."/>
            <person name="Mckenzie M."/>
            <person name="Knabel M."/>
            <person name="Harris A."/>
            <person name="Allan A."/>
            <person name="Chen A."/>
            <person name="Janssen B."/>
            <person name="Plunkett B."/>
            <person name="Dwamena C."/>
            <person name="Voogd C."/>
            <person name="Leif D."/>
            <person name="Lafferty D."/>
            <person name="Souleyre E."/>
            <person name="Varkonyi-Gasic E."/>
            <person name="Gambi F."/>
            <person name="Hanley J."/>
            <person name="Yao J.-L."/>
            <person name="Cheung J."/>
            <person name="David K."/>
            <person name="Warren B."/>
            <person name="Marsh K."/>
            <person name="Snowden K."/>
            <person name="Lin-Wang K."/>
            <person name="Brian L."/>
            <person name="Martinez-Sanchez M."/>
            <person name="Wang M."/>
            <person name="Ileperuma N."/>
            <person name="Macnee N."/>
            <person name="Campin R."/>
            <person name="Mcatee P."/>
            <person name="Drummond R."/>
            <person name="Espley R."/>
            <person name="Ireland H."/>
            <person name="Wu R."/>
            <person name="Atkinson R."/>
            <person name="Karunairetnam S."/>
            <person name="Bulley S."/>
            <person name="Chunkath S."/>
            <person name="Hanley Z."/>
            <person name="Storey R."/>
            <person name="Thrimawithana A."/>
            <person name="Thomson S."/>
            <person name="David C."/>
            <person name="Testolin R."/>
        </authorList>
    </citation>
    <scope>NUCLEOTIDE SEQUENCE [LARGE SCALE GENOMIC DNA]</scope>
    <source>
        <strain evidence="15">cv. Red5</strain>
        <tissue evidence="14">Young leaf</tissue>
    </source>
</reference>
<dbReference type="OrthoDB" id="419537at2759"/>
<dbReference type="Pfam" id="PF00349">
    <property type="entry name" value="Hexokinase_1"/>
    <property type="match status" value="1"/>
</dbReference>
<evidence type="ECO:0000313" key="15">
    <source>
        <dbReference type="Proteomes" id="UP000241394"/>
    </source>
</evidence>
<evidence type="ECO:0000259" key="12">
    <source>
        <dbReference type="Pfam" id="PF00349"/>
    </source>
</evidence>
<dbReference type="FunFam" id="3.40.367.20:FF:000003">
    <property type="entry name" value="Phosphotransferase"/>
    <property type="match status" value="1"/>
</dbReference>
<evidence type="ECO:0000256" key="6">
    <source>
        <dbReference type="ARBA" id="ARBA00022741"/>
    </source>
</evidence>
<proteinExistence type="inferred from homology"/>
<dbReference type="InterPro" id="IPR022672">
    <property type="entry name" value="Hexokinase_N"/>
</dbReference>
<dbReference type="PANTHER" id="PTHR19443">
    <property type="entry name" value="HEXOKINASE"/>
    <property type="match status" value="1"/>
</dbReference>
<comment type="caution">
    <text evidence="14">The sequence shown here is derived from an EMBL/GenBank/DDBJ whole genome shotgun (WGS) entry which is preliminary data.</text>
</comment>
<dbReference type="GO" id="GO:0005536">
    <property type="term" value="F:D-glucose binding"/>
    <property type="evidence" value="ECO:0007669"/>
    <property type="project" value="InterPro"/>
</dbReference>
<comment type="pathway">
    <text evidence="1">Carbohydrate degradation; glycolysis; D-glyceraldehyde 3-phosphate and glycerone phosphate from D-glucose: step 1/4.</text>
</comment>
<dbReference type="SUPFAM" id="SSF53067">
    <property type="entry name" value="Actin-like ATPase domain"/>
    <property type="match status" value="4"/>
</dbReference>
<keyword evidence="8" id="KW-0067">ATP-binding</keyword>
<protein>
    <recommendedName>
        <fullName evidence="4">hexokinase</fullName>
        <ecNumber evidence="4">2.7.1.1</ecNumber>
    </recommendedName>
</protein>
<dbReference type="CDD" id="cd24020">
    <property type="entry name" value="ASKHA_NBD_HK_plant"/>
    <property type="match status" value="1"/>
</dbReference>
<evidence type="ECO:0000256" key="1">
    <source>
        <dbReference type="ARBA" id="ARBA00004888"/>
    </source>
</evidence>
<comment type="catalytic activity">
    <reaction evidence="11">
        <text>D-fructose + ATP = D-fructose 6-phosphate + ADP + H(+)</text>
        <dbReference type="Rhea" id="RHEA:16125"/>
        <dbReference type="ChEBI" id="CHEBI:15378"/>
        <dbReference type="ChEBI" id="CHEBI:30616"/>
        <dbReference type="ChEBI" id="CHEBI:37721"/>
        <dbReference type="ChEBI" id="CHEBI:61527"/>
        <dbReference type="ChEBI" id="CHEBI:456216"/>
        <dbReference type="EC" id="2.7.1.1"/>
    </reaction>
    <physiologicalReaction direction="left-to-right" evidence="11">
        <dbReference type="Rhea" id="RHEA:16126"/>
    </physiologicalReaction>
</comment>
<dbReference type="UniPathway" id="UPA00109">
    <property type="reaction ID" value="UER00180"/>
</dbReference>
<dbReference type="Proteomes" id="UP000241394">
    <property type="component" value="Chromosome LG12"/>
</dbReference>
<dbReference type="InterPro" id="IPR022673">
    <property type="entry name" value="Hexokinase_C"/>
</dbReference>
<dbReference type="GO" id="GO:0008865">
    <property type="term" value="F:fructokinase activity"/>
    <property type="evidence" value="ECO:0007669"/>
    <property type="project" value="TreeGrafter"/>
</dbReference>
<dbReference type="GO" id="GO:0005524">
    <property type="term" value="F:ATP binding"/>
    <property type="evidence" value="ECO:0007669"/>
    <property type="project" value="UniProtKB-KW"/>
</dbReference>
<gene>
    <name evidence="14" type="ORF">CEY00_Acc13056</name>
</gene>
<evidence type="ECO:0000256" key="2">
    <source>
        <dbReference type="ARBA" id="ARBA00005028"/>
    </source>
</evidence>
<dbReference type="GO" id="GO:0001678">
    <property type="term" value="P:intracellular glucose homeostasis"/>
    <property type="evidence" value="ECO:0007669"/>
    <property type="project" value="InterPro"/>
</dbReference>
<dbReference type="STRING" id="1590841.A0A2R6QUY6"/>
<dbReference type="GO" id="GO:0005739">
    <property type="term" value="C:mitochondrion"/>
    <property type="evidence" value="ECO:0007669"/>
    <property type="project" value="UniProtKB-ARBA"/>
</dbReference>
<dbReference type="Gene3D" id="3.30.420.40">
    <property type="match status" value="1"/>
</dbReference>
<dbReference type="InParanoid" id="A0A2R6QUY6"/>
<dbReference type="PRINTS" id="PR00475">
    <property type="entry name" value="HEXOKINASE"/>
</dbReference>
<dbReference type="AlphaFoldDB" id="A0A2R6QUY6"/>
<dbReference type="OMA" id="LITHAIC"/>
<evidence type="ECO:0000256" key="11">
    <source>
        <dbReference type="ARBA" id="ARBA00047905"/>
    </source>
</evidence>
<comment type="pathway">
    <text evidence="2">Carbohydrate metabolism; hexose metabolism.</text>
</comment>
<dbReference type="EC" id="2.7.1.1" evidence="4"/>
<dbReference type="FunCoup" id="A0A2R6QUY6">
    <property type="interactions" value="3471"/>
</dbReference>
<comment type="catalytic activity">
    <reaction evidence="10">
        <text>a D-hexose + ATP = a D-hexose 6-phosphate + ADP + H(+)</text>
        <dbReference type="Rhea" id="RHEA:22740"/>
        <dbReference type="ChEBI" id="CHEBI:4194"/>
        <dbReference type="ChEBI" id="CHEBI:15378"/>
        <dbReference type="ChEBI" id="CHEBI:30616"/>
        <dbReference type="ChEBI" id="CHEBI:229467"/>
        <dbReference type="ChEBI" id="CHEBI:456216"/>
        <dbReference type="EC" id="2.7.1.1"/>
    </reaction>
    <physiologicalReaction direction="left-to-right" evidence="10">
        <dbReference type="Rhea" id="RHEA:22741"/>
    </physiologicalReaction>
</comment>
<keyword evidence="6" id="KW-0547">Nucleotide-binding</keyword>
<evidence type="ECO:0000313" key="14">
    <source>
        <dbReference type="EMBL" id="PSS15564.1"/>
    </source>
</evidence>
<dbReference type="EMBL" id="NKQK01000012">
    <property type="protein sequence ID" value="PSS15564.1"/>
    <property type="molecule type" value="Genomic_DNA"/>
</dbReference>
<dbReference type="UniPathway" id="UPA00242"/>
<dbReference type="GO" id="GO:0006006">
    <property type="term" value="P:glucose metabolic process"/>
    <property type="evidence" value="ECO:0007669"/>
    <property type="project" value="TreeGrafter"/>
</dbReference>
<dbReference type="InterPro" id="IPR043129">
    <property type="entry name" value="ATPase_NBD"/>
</dbReference>
<organism evidence="14 15">
    <name type="scientific">Actinidia chinensis var. chinensis</name>
    <name type="common">Chinese soft-hair kiwi</name>
    <dbReference type="NCBI Taxonomy" id="1590841"/>
    <lineage>
        <taxon>Eukaryota</taxon>
        <taxon>Viridiplantae</taxon>
        <taxon>Streptophyta</taxon>
        <taxon>Embryophyta</taxon>
        <taxon>Tracheophyta</taxon>
        <taxon>Spermatophyta</taxon>
        <taxon>Magnoliopsida</taxon>
        <taxon>eudicotyledons</taxon>
        <taxon>Gunneridae</taxon>
        <taxon>Pentapetalae</taxon>
        <taxon>asterids</taxon>
        <taxon>Ericales</taxon>
        <taxon>Actinidiaceae</taxon>
        <taxon>Actinidia</taxon>
    </lineage>
</organism>
<evidence type="ECO:0000256" key="4">
    <source>
        <dbReference type="ARBA" id="ARBA00012324"/>
    </source>
</evidence>
<reference evidence="15" key="2">
    <citation type="journal article" date="2018" name="BMC Genomics">
        <title>A manually annotated Actinidia chinensis var. chinensis (kiwifruit) genome highlights the challenges associated with draft genomes and gene prediction in plants.</title>
        <authorList>
            <person name="Pilkington S.M."/>
            <person name="Crowhurst R."/>
            <person name="Hilario E."/>
            <person name="Nardozza S."/>
            <person name="Fraser L."/>
            <person name="Peng Y."/>
            <person name="Gunaseelan K."/>
            <person name="Simpson R."/>
            <person name="Tahir J."/>
            <person name="Deroles S.C."/>
            <person name="Templeton K."/>
            <person name="Luo Z."/>
            <person name="Davy M."/>
            <person name="Cheng C."/>
            <person name="McNeilage M."/>
            <person name="Scaglione D."/>
            <person name="Liu Y."/>
            <person name="Zhang Q."/>
            <person name="Datson P."/>
            <person name="De Silva N."/>
            <person name="Gardiner S.E."/>
            <person name="Bassett H."/>
            <person name="Chagne D."/>
            <person name="McCallum J."/>
            <person name="Dzierzon H."/>
            <person name="Deng C."/>
            <person name="Wang Y.Y."/>
            <person name="Barron L."/>
            <person name="Manako K."/>
            <person name="Bowen J."/>
            <person name="Foster T.M."/>
            <person name="Erridge Z.A."/>
            <person name="Tiffin H."/>
            <person name="Waite C.N."/>
            <person name="Davies K.M."/>
            <person name="Grierson E.P."/>
            <person name="Laing W.A."/>
            <person name="Kirk R."/>
            <person name="Chen X."/>
            <person name="Wood M."/>
            <person name="Montefiori M."/>
            <person name="Brummell D.A."/>
            <person name="Schwinn K.E."/>
            <person name="Catanach A."/>
            <person name="Fullerton C."/>
            <person name="Li D."/>
            <person name="Meiyalaghan S."/>
            <person name="Nieuwenhuizen N."/>
            <person name="Read N."/>
            <person name="Prakash R."/>
            <person name="Hunter D."/>
            <person name="Zhang H."/>
            <person name="McKenzie M."/>
            <person name="Knabel M."/>
            <person name="Harris A."/>
            <person name="Allan A.C."/>
            <person name="Gleave A."/>
            <person name="Chen A."/>
            <person name="Janssen B.J."/>
            <person name="Plunkett B."/>
            <person name="Ampomah-Dwamena C."/>
            <person name="Voogd C."/>
            <person name="Leif D."/>
            <person name="Lafferty D."/>
            <person name="Souleyre E.J.F."/>
            <person name="Varkonyi-Gasic E."/>
            <person name="Gambi F."/>
            <person name="Hanley J."/>
            <person name="Yao J.L."/>
            <person name="Cheung J."/>
            <person name="David K.M."/>
            <person name="Warren B."/>
            <person name="Marsh K."/>
            <person name="Snowden K.C."/>
            <person name="Lin-Wang K."/>
            <person name="Brian L."/>
            <person name="Martinez-Sanchez M."/>
            <person name="Wang M."/>
            <person name="Ileperuma N."/>
            <person name="Macnee N."/>
            <person name="Campin R."/>
            <person name="McAtee P."/>
            <person name="Drummond R.S.M."/>
            <person name="Espley R.V."/>
            <person name="Ireland H.S."/>
            <person name="Wu R."/>
            <person name="Atkinson R.G."/>
            <person name="Karunairetnam S."/>
            <person name="Bulley S."/>
            <person name="Chunkath S."/>
            <person name="Hanley Z."/>
            <person name="Storey R."/>
            <person name="Thrimawithana A.H."/>
            <person name="Thomson S."/>
            <person name="David C."/>
            <person name="Testolin R."/>
            <person name="Huang H."/>
            <person name="Hellens R.P."/>
            <person name="Schaffer R.J."/>
        </authorList>
    </citation>
    <scope>NUCLEOTIDE SEQUENCE [LARGE SCALE GENOMIC DNA]</scope>
    <source>
        <strain evidence="15">cv. Red5</strain>
    </source>
</reference>
<name>A0A2R6QUY6_ACTCC</name>
<dbReference type="Gene3D" id="3.40.367.20">
    <property type="match status" value="3"/>
</dbReference>
<feature type="domain" description="Hexokinase C-terminal" evidence="13">
    <location>
        <begin position="418"/>
        <end position="657"/>
    </location>
</feature>
<comment type="similarity">
    <text evidence="3">Belongs to the hexokinase family.</text>
</comment>
<dbReference type="PANTHER" id="PTHR19443:SF16">
    <property type="entry name" value="HEXOKINASE TYPE 1-RELATED"/>
    <property type="match status" value="1"/>
</dbReference>
<keyword evidence="5" id="KW-0808">Transferase</keyword>
<sequence length="668" mass="72516">MGKATVCVAAVCAGAVCVGAAVVVRHRMRSSGRWAKAAAIVKELEEKCGTPIGKLRQVADAMAVEMHAGLASEGGSKLKMIISFVDNLPTGDEKGLFYALDLGGTNFRVLRVQLGGKDNRVAKQEFEEVSIPPHLMVGTSDALFDFIADALKKFVDTEGEDSHLSPGRQRELGFTFSFPVKQSSIAAGTLIKWTKGFSIDDAVGQDVVGELTKAMERVGLDMRVAALVNDTIGTLAGGRYDNPDVIAAVILGTGTNAAYVERAHAIPKWHGLLPKSGDMVINMEWGNFRSSYLPLTEFDQAMDVESLNPGEQIFEKVISGMYLGEILRRVLCRMAEEAAFFGDTIPPKLKIPFILRTPDMSAMHHDTSSDLRVVGQDVVGELTKAMERVGLDMRVAALVNDTIGTLAGGRYDNPDVIAAVILGTGTNAAYVERAHAIPKWHGLLPKSGDMVINMEWGNFRSSYLPLTEFDQAMDVESLNPGEQIFEKVISGMYLGEILRRVLCRMAEEAAFFGDTIPPKLKIPFILRTPDMSAMHHDTSSDLRVVGTKLKDILEISNTSLKTRKLIVELCDIICIRGARLSAAGILGILKKLGRDTVREGEQQRSVIALDGGLYEHYTKFREAMESTLKELLGEASDTIVIEHSNDGSGVGAALLAASHSQYLEVDDS</sequence>
<dbReference type="FunFam" id="3.30.420.40:FF:000034">
    <property type="entry name" value="Phosphotransferase"/>
    <property type="match status" value="1"/>
</dbReference>
<keyword evidence="9" id="KW-0324">Glycolysis</keyword>
<evidence type="ECO:0000256" key="10">
    <source>
        <dbReference type="ARBA" id="ARBA00044613"/>
    </source>
</evidence>
<evidence type="ECO:0000259" key="13">
    <source>
        <dbReference type="Pfam" id="PF03727"/>
    </source>
</evidence>
<feature type="domain" description="Hexokinase N-terminal" evidence="12">
    <location>
        <begin position="41"/>
        <end position="240"/>
    </location>
</feature>
<dbReference type="GO" id="GO:0004340">
    <property type="term" value="F:glucokinase activity"/>
    <property type="evidence" value="ECO:0007669"/>
    <property type="project" value="TreeGrafter"/>
</dbReference>
<dbReference type="PROSITE" id="PS51748">
    <property type="entry name" value="HEXOKINASE_2"/>
    <property type="match status" value="1"/>
</dbReference>
<evidence type="ECO:0000256" key="5">
    <source>
        <dbReference type="ARBA" id="ARBA00022679"/>
    </source>
</evidence>
<dbReference type="InterPro" id="IPR001312">
    <property type="entry name" value="Hexokinase"/>
</dbReference>
<dbReference type="GO" id="GO:0005829">
    <property type="term" value="C:cytosol"/>
    <property type="evidence" value="ECO:0007669"/>
    <property type="project" value="TreeGrafter"/>
</dbReference>
<dbReference type="GO" id="GO:0006096">
    <property type="term" value="P:glycolytic process"/>
    <property type="evidence" value="ECO:0007669"/>
    <property type="project" value="UniProtKB-UniPathway"/>
</dbReference>
<keyword evidence="15" id="KW-1185">Reference proteome</keyword>
<dbReference type="Pfam" id="PF03727">
    <property type="entry name" value="Hexokinase_2"/>
    <property type="match status" value="2"/>
</dbReference>
<evidence type="ECO:0000256" key="7">
    <source>
        <dbReference type="ARBA" id="ARBA00022777"/>
    </source>
</evidence>
<feature type="domain" description="Hexokinase C-terminal" evidence="13">
    <location>
        <begin position="247"/>
        <end position="376"/>
    </location>
</feature>
<accession>A0A2R6QUY6</accession>
<evidence type="ECO:0000256" key="8">
    <source>
        <dbReference type="ARBA" id="ARBA00022840"/>
    </source>
</evidence>